<accession>A0ABQ4M7N7</accession>
<feature type="transmembrane region" description="Helical" evidence="1">
    <location>
        <begin position="44"/>
        <end position="65"/>
    </location>
</feature>
<keyword evidence="1" id="KW-0812">Transmembrane</keyword>
<dbReference type="NCBIfam" id="NF033218">
    <property type="entry name" value="anchor_AmaP"/>
    <property type="match status" value="1"/>
</dbReference>
<keyword evidence="1" id="KW-0472">Membrane</keyword>
<name>A0ABQ4M7N7_9BACL</name>
<protein>
    <recommendedName>
        <fullName evidence="4">Alkaline shock response membrane anchor protein AmaP</fullName>
    </recommendedName>
</protein>
<comment type="caution">
    <text evidence="2">The sequence shown here is derived from an EMBL/GenBank/DDBJ whole genome shotgun (WGS) entry which is preliminary data.</text>
</comment>
<dbReference type="RefSeq" id="WP_211019593.1">
    <property type="nucleotide sequence ID" value="NZ_BOSL01000002.1"/>
</dbReference>
<dbReference type="Proteomes" id="UP000679992">
    <property type="component" value="Unassembled WGS sequence"/>
</dbReference>
<feature type="transmembrane region" description="Helical" evidence="1">
    <location>
        <begin position="7"/>
        <end position="29"/>
    </location>
</feature>
<proteinExistence type="predicted"/>
<evidence type="ECO:0000313" key="3">
    <source>
        <dbReference type="Proteomes" id="UP000679992"/>
    </source>
</evidence>
<evidence type="ECO:0000313" key="2">
    <source>
        <dbReference type="EMBL" id="GIP51999.1"/>
    </source>
</evidence>
<keyword evidence="1" id="KW-1133">Transmembrane helix</keyword>
<organism evidence="2 3">
    <name type="scientific">Paenibacillus vini</name>
    <dbReference type="NCBI Taxonomy" id="1476024"/>
    <lineage>
        <taxon>Bacteria</taxon>
        <taxon>Bacillati</taxon>
        <taxon>Bacillota</taxon>
        <taxon>Bacilli</taxon>
        <taxon>Bacillales</taxon>
        <taxon>Paenibacillaceae</taxon>
        <taxon>Paenibacillus</taxon>
    </lineage>
</organism>
<dbReference type="EMBL" id="BOSL01000002">
    <property type="protein sequence ID" value="GIP51999.1"/>
    <property type="molecule type" value="Genomic_DNA"/>
</dbReference>
<keyword evidence="3" id="KW-1185">Reference proteome</keyword>
<sequence>MAKILDRLLLFVYSLSIAILSVLAILLLTDTVPFSLSSLEEDKGLFIATIVVSAILFLISIRFFYISIRRDRRSLTSIDQRTEYGDIQISTETIENLSYKAASRVRGIREVKTRIRITEAGLDIMVRAMVDGDSSIPALTEEVQKQVHDHVEEITGIPVSYVSVYIANLVQSPVMKSRVE</sequence>
<evidence type="ECO:0000256" key="1">
    <source>
        <dbReference type="SAM" id="Phobius"/>
    </source>
</evidence>
<gene>
    <name evidence="2" type="ORF">J42TS3_10340</name>
</gene>
<evidence type="ECO:0008006" key="4">
    <source>
        <dbReference type="Google" id="ProtNLM"/>
    </source>
</evidence>
<reference evidence="2 3" key="1">
    <citation type="submission" date="2021-03" db="EMBL/GenBank/DDBJ databases">
        <title>Antimicrobial resistance genes in bacteria isolated from Japanese honey, and their potential for conferring macrolide and lincosamide resistance in the American foulbrood pathogen Paenibacillus larvae.</title>
        <authorList>
            <person name="Okamoto M."/>
            <person name="Kumagai M."/>
            <person name="Kanamori H."/>
            <person name="Takamatsu D."/>
        </authorList>
    </citation>
    <scope>NUCLEOTIDE SEQUENCE [LARGE SCALE GENOMIC DNA]</scope>
    <source>
        <strain evidence="2 3">J42TS3</strain>
    </source>
</reference>